<dbReference type="PANTHER" id="PTHR32487">
    <property type="entry name" value="3-OXO-DELTA(4,5)-STEROID 5-BETA-REDUCTASE"/>
    <property type="match status" value="1"/>
</dbReference>
<evidence type="ECO:0000313" key="3">
    <source>
        <dbReference type="Proteomes" id="UP000321638"/>
    </source>
</evidence>
<evidence type="ECO:0000259" key="1">
    <source>
        <dbReference type="Pfam" id="PF22917"/>
    </source>
</evidence>
<protein>
    <submittedName>
        <fullName evidence="2">SDR family oxidoreductase</fullName>
    </submittedName>
</protein>
<feature type="domain" description="PRISE-like Rossmann-fold" evidence="1">
    <location>
        <begin position="68"/>
        <end position="298"/>
    </location>
</feature>
<dbReference type="Pfam" id="PF22917">
    <property type="entry name" value="PRISE"/>
    <property type="match status" value="1"/>
</dbReference>
<dbReference type="Proteomes" id="UP000321638">
    <property type="component" value="Unassembled WGS sequence"/>
</dbReference>
<sequence length="352" mass="38504">MASAKVALVAGARGIVGSNLVEALLSRGDWSVIGIARTAGSGSSGGYRHLAVDLLDAGQCRDAADACRDVTHLFYAARAGRADPADEAHVNVAMLRNVLEGTLSRATGLMHVSLVHGTKWYGSHLGRYRTPAREDDPRLPQVNFYYDQHDYIVQRQQGHAWRWSTVRPHIVCGISVGYPFNFITSLAAYGSLCRALGKPFDFPGTDACFNSVSQATDAGLLADALIWTAEDPRCDDQDFNIINGDYFRWCNVWPLLAAFFDVPAGGPTGTPIATAMPDADATWSALVRRHALQDLPLGALANWPFLDFLFRAGWDDMSSTVKSRQAGFHAALDTEAVFLGYLRRLRDQRFIP</sequence>
<dbReference type="Gene3D" id="3.40.50.720">
    <property type="entry name" value="NAD(P)-binding Rossmann-like Domain"/>
    <property type="match status" value="1"/>
</dbReference>
<dbReference type="SUPFAM" id="SSF51735">
    <property type="entry name" value="NAD(P)-binding Rossmann-fold domains"/>
    <property type="match status" value="1"/>
</dbReference>
<dbReference type="RefSeq" id="WP_147849178.1">
    <property type="nucleotide sequence ID" value="NZ_VDUZ01000027.1"/>
</dbReference>
<dbReference type="InterPro" id="IPR055222">
    <property type="entry name" value="PRISE-like_Rossmann-fold"/>
</dbReference>
<reference evidence="2 3" key="1">
    <citation type="submission" date="2019-06" db="EMBL/GenBank/DDBJ databases">
        <title>New taxonomy in bacterial strain CC-CFT640, isolated from vineyard.</title>
        <authorList>
            <person name="Lin S.-Y."/>
            <person name="Tsai C.-F."/>
            <person name="Young C.-C."/>
        </authorList>
    </citation>
    <scope>NUCLEOTIDE SEQUENCE [LARGE SCALE GENOMIC DNA]</scope>
    <source>
        <strain evidence="2 3">CC-CFT640</strain>
    </source>
</reference>
<proteinExistence type="predicted"/>
<dbReference type="EMBL" id="VDUZ01000027">
    <property type="protein sequence ID" value="TXL73158.1"/>
    <property type="molecule type" value="Genomic_DNA"/>
</dbReference>
<dbReference type="AlphaFoldDB" id="A0A5C8PH50"/>
<gene>
    <name evidence="2" type="ORF">FHP25_22260</name>
</gene>
<dbReference type="CDD" id="cd08948">
    <property type="entry name" value="5beta-POR_like_SDR_a"/>
    <property type="match status" value="1"/>
</dbReference>
<dbReference type="OrthoDB" id="4392084at2"/>
<organism evidence="2 3">
    <name type="scientific">Vineibacter terrae</name>
    <dbReference type="NCBI Taxonomy" id="2586908"/>
    <lineage>
        <taxon>Bacteria</taxon>
        <taxon>Pseudomonadati</taxon>
        <taxon>Pseudomonadota</taxon>
        <taxon>Alphaproteobacteria</taxon>
        <taxon>Hyphomicrobiales</taxon>
        <taxon>Vineibacter</taxon>
    </lineage>
</organism>
<keyword evidence="3" id="KW-1185">Reference proteome</keyword>
<dbReference type="PANTHER" id="PTHR32487:SF0">
    <property type="entry name" value="3-OXO-DELTA(4,5)-STEROID 5-BETA-REDUCTASE"/>
    <property type="match status" value="1"/>
</dbReference>
<comment type="caution">
    <text evidence="2">The sequence shown here is derived from an EMBL/GenBank/DDBJ whole genome shotgun (WGS) entry which is preliminary data.</text>
</comment>
<evidence type="ECO:0000313" key="2">
    <source>
        <dbReference type="EMBL" id="TXL73158.1"/>
    </source>
</evidence>
<dbReference type="InterPro" id="IPR036291">
    <property type="entry name" value="NAD(P)-bd_dom_sf"/>
</dbReference>
<accession>A0A5C8PH50</accession>
<name>A0A5C8PH50_9HYPH</name>